<organism evidence="10 11">
    <name type="scientific">Parthenolecanium corni</name>
    <dbReference type="NCBI Taxonomy" id="536013"/>
    <lineage>
        <taxon>Eukaryota</taxon>
        <taxon>Metazoa</taxon>
        <taxon>Ecdysozoa</taxon>
        <taxon>Arthropoda</taxon>
        <taxon>Hexapoda</taxon>
        <taxon>Insecta</taxon>
        <taxon>Pterygota</taxon>
        <taxon>Neoptera</taxon>
        <taxon>Paraneoptera</taxon>
        <taxon>Hemiptera</taxon>
        <taxon>Sternorrhyncha</taxon>
        <taxon>Coccoidea</taxon>
        <taxon>Coccidae</taxon>
        <taxon>Parthenolecanium</taxon>
    </lineage>
</organism>
<feature type="binding site" evidence="7">
    <location>
        <position position="92"/>
    </location>
    <ligand>
        <name>ATP</name>
        <dbReference type="ChEBI" id="CHEBI:30616"/>
    </ligand>
</feature>
<dbReference type="SMART" id="SM00220">
    <property type="entry name" value="S_TKc"/>
    <property type="match status" value="1"/>
</dbReference>
<keyword evidence="2" id="KW-0723">Serine/threonine-protein kinase</keyword>
<evidence type="ECO:0000256" key="2">
    <source>
        <dbReference type="ARBA" id="ARBA00022527"/>
    </source>
</evidence>
<dbReference type="InterPro" id="IPR017441">
    <property type="entry name" value="Protein_kinase_ATP_BS"/>
</dbReference>
<dbReference type="AlphaFoldDB" id="A0AAN9TCZ2"/>
<feature type="region of interest" description="Disordered" evidence="8">
    <location>
        <begin position="18"/>
        <end position="46"/>
    </location>
</feature>
<dbReference type="Gene3D" id="1.10.510.10">
    <property type="entry name" value="Transferase(Phosphotransferase) domain 1"/>
    <property type="match status" value="2"/>
</dbReference>
<keyword evidence="6 7" id="KW-0067">ATP-binding</keyword>
<keyword evidence="3" id="KW-0808">Transferase</keyword>
<evidence type="ECO:0000256" key="3">
    <source>
        <dbReference type="ARBA" id="ARBA00022679"/>
    </source>
</evidence>
<dbReference type="CDD" id="cd14019">
    <property type="entry name" value="STKc_Cdc7"/>
    <property type="match status" value="1"/>
</dbReference>
<evidence type="ECO:0000256" key="4">
    <source>
        <dbReference type="ARBA" id="ARBA00022741"/>
    </source>
</evidence>
<keyword evidence="11" id="KW-1185">Reference proteome</keyword>
<dbReference type="GO" id="GO:0005524">
    <property type="term" value="F:ATP binding"/>
    <property type="evidence" value="ECO:0007669"/>
    <property type="project" value="UniProtKB-UniRule"/>
</dbReference>
<dbReference type="Pfam" id="PF00069">
    <property type="entry name" value="Pkinase"/>
    <property type="match status" value="2"/>
</dbReference>
<dbReference type="PROSITE" id="PS00108">
    <property type="entry name" value="PROTEIN_KINASE_ST"/>
    <property type="match status" value="1"/>
</dbReference>
<feature type="compositionally biased region" description="Basic residues" evidence="8">
    <location>
        <begin position="260"/>
        <end position="269"/>
    </location>
</feature>
<evidence type="ECO:0000256" key="7">
    <source>
        <dbReference type="PROSITE-ProRule" id="PRU10141"/>
    </source>
</evidence>
<dbReference type="GO" id="GO:0004674">
    <property type="term" value="F:protein serine/threonine kinase activity"/>
    <property type="evidence" value="ECO:0007669"/>
    <property type="project" value="UniProtKB-KW"/>
</dbReference>
<reference evidence="10 11" key="1">
    <citation type="submission" date="2024-03" db="EMBL/GenBank/DDBJ databases">
        <title>Adaptation during the transition from Ophiocordyceps entomopathogen to insect associate is accompanied by gene loss and intensified selection.</title>
        <authorList>
            <person name="Ward C.M."/>
            <person name="Onetto C.A."/>
            <person name="Borneman A.R."/>
        </authorList>
    </citation>
    <scope>NUCLEOTIDE SEQUENCE [LARGE SCALE GENOMIC DNA]</scope>
    <source>
        <strain evidence="10">AWRI1</strain>
        <tissue evidence="10">Single Adult Female</tissue>
    </source>
</reference>
<dbReference type="SUPFAM" id="SSF56112">
    <property type="entry name" value="Protein kinase-like (PK-like)"/>
    <property type="match status" value="1"/>
</dbReference>
<sequence length="584" mass="65512">MESTCVLNVDIVPLPQTPTRVSTSLPAADDNHKSVNNDQAPNARSPVERLREKLPEVDRLFTVHKKIGEGTFSNVFVATSKSFSEKKKFAIKHLTPTSHPLRIIQEMKCLKDIGGQDNVVGLEVCFRNRDAVAFVMPYFPHDPFSKYVNEMSPSEIQNYMKNLLIALQRVHSFNIIHRDVKPSNFLYNRKEQRFLLVDFGLSHHVDCIQNTNDATVIIKTDRKRVLDPFEKDTPAVESKRPVLHSLSNNVLDKKNDRPGKKSSTKKKSPLFKENSPASKNNAIARNIGLVKRNLQFGNITAETRKDAFPLLSGRFSQSMMNESPGCAFNKVGSGFYRIQNSQIKSQFSIGAGSSLKSSSMFRKPLVKSHQHLPNDCGCDLKPRICNSCITRKAMHAPRAGTPGYRSPEVLLKYPHQTTAVDIWSAGVIMLSILSGSYPFFRAPDDISALMEIITVFGTDELKDTAKKLGRNLICNEIRTPLCLTKLCERLRRRSATDVDDSNQSPSCSSCFQKILPTEGCLCPDAINKNFIPNKDLPDKFKCQVFPDEAYDLLSKLLTVNPDKRCTAKDALAHPFFSMALDKAY</sequence>
<dbReference type="GO" id="GO:0005634">
    <property type="term" value="C:nucleus"/>
    <property type="evidence" value="ECO:0007669"/>
    <property type="project" value="TreeGrafter"/>
</dbReference>
<dbReference type="InterPro" id="IPR008271">
    <property type="entry name" value="Ser/Thr_kinase_AS"/>
</dbReference>
<dbReference type="InterPro" id="IPR011009">
    <property type="entry name" value="Kinase-like_dom_sf"/>
</dbReference>
<name>A0AAN9TCZ2_9HEMI</name>
<protein>
    <recommendedName>
        <fullName evidence="1">non-specific serine/threonine protein kinase</fullName>
        <ecNumber evidence="1">2.7.11.1</ecNumber>
    </recommendedName>
</protein>
<evidence type="ECO:0000256" key="6">
    <source>
        <dbReference type="ARBA" id="ARBA00022840"/>
    </source>
</evidence>
<dbReference type="EC" id="2.7.11.1" evidence="1"/>
<dbReference type="PANTHER" id="PTHR44167:SF23">
    <property type="entry name" value="CDC7 KINASE, ISOFORM A-RELATED"/>
    <property type="match status" value="1"/>
</dbReference>
<evidence type="ECO:0000313" key="10">
    <source>
        <dbReference type="EMBL" id="KAK7580505.1"/>
    </source>
</evidence>
<feature type="region of interest" description="Disordered" evidence="8">
    <location>
        <begin position="236"/>
        <end position="277"/>
    </location>
</feature>
<dbReference type="PANTHER" id="PTHR44167">
    <property type="entry name" value="OVARIAN-SPECIFIC SERINE/THREONINE-PROTEIN KINASE LOK-RELATED"/>
    <property type="match status" value="1"/>
</dbReference>
<evidence type="ECO:0000256" key="1">
    <source>
        <dbReference type="ARBA" id="ARBA00012513"/>
    </source>
</evidence>
<feature type="domain" description="Protein kinase" evidence="9">
    <location>
        <begin position="61"/>
        <end position="576"/>
    </location>
</feature>
<dbReference type="GO" id="GO:0044773">
    <property type="term" value="P:mitotic DNA damage checkpoint signaling"/>
    <property type="evidence" value="ECO:0007669"/>
    <property type="project" value="TreeGrafter"/>
</dbReference>
<evidence type="ECO:0000313" key="11">
    <source>
        <dbReference type="Proteomes" id="UP001367676"/>
    </source>
</evidence>
<dbReference type="Gene3D" id="3.30.200.20">
    <property type="entry name" value="Phosphorylase Kinase, domain 1"/>
    <property type="match status" value="1"/>
</dbReference>
<dbReference type="Proteomes" id="UP001367676">
    <property type="component" value="Unassembled WGS sequence"/>
</dbReference>
<evidence type="ECO:0000259" key="9">
    <source>
        <dbReference type="PROSITE" id="PS50011"/>
    </source>
</evidence>
<dbReference type="PROSITE" id="PS00107">
    <property type="entry name" value="PROTEIN_KINASE_ATP"/>
    <property type="match status" value="1"/>
</dbReference>
<accession>A0AAN9TCZ2</accession>
<evidence type="ECO:0000256" key="5">
    <source>
        <dbReference type="ARBA" id="ARBA00022777"/>
    </source>
</evidence>
<evidence type="ECO:0000256" key="8">
    <source>
        <dbReference type="SAM" id="MobiDB-lite"/>
    </source>
</evidence>
<gene>
    <name evidence="10" type="ORF">V9T40_001134</name>
</gene>
<dbReference type="EMBL" id="JBBCAQ010000034">
    <property type="protein sequence ID" value="KAK7580505.1"/>
    <property type="molecule type" value="Genomic_DNA"/>
</dbReference>
<comment type="caution">
    <text evidence="10">The sequence shown here is derived from an EMBL/GenBank/DDBJ whole genome shotgun (WGS) entry which is preliminary data.</text>
</comment>
<keyword evidence="4 7" id="KW-0547">Nucleotide-binding</keyword>
<proteinExistence type="predicted"/>
<dbReference type="PROSITE" id="PS50011">
    <property type="entry name" value="PROTEIN_KINASE_DOM"/>
    <property type="match status" value="1"/>
</dbReference>
<keyword evidence="5" id="KW-0418">Kinase</keyword>
<dbReference type="InterPro" id="IPR000719">
    <property type="entry name" value="Prot_kinase_dom"/>
</dbReference>